<dbReference type="Pfam" id="PF14229">
    <property type="entry name" value="DUF4332"/>
    <property type="match status" value="1"/>
</dbReference>
<sequence>MKASNWAIAQLPGLSSQHSAQLEAQKIHTTLQLIQQGRTPSQREQLAAQLSIHIRHVNKWVALADLARIPAVGCRYCGLLLHAGISSSAQLAQTSIHKLYPQIRRFYAAVLRQMQDCPPADKVSQWIQEARSLAGHS</sequence>
<comment type="caution">
    <text evidence="2">The sequence shown here is derived from an EMBL/GenBank/DDBJ whole genome shotgun (WGS) entry which is preliminary data.</text>
</comment>
<gene>
    <name evidence="2" type="ORF">ACFVKH_15435</name>
</gene>
<dbReference type="InterPro" id="IPR025567">
    <property type="entry name" value="DUF4332"/>
</dbReference>
<accession>A0ABW6IJB3</accession>
<evidence type="ECO:0000259" key="1">
    <source>
        <dbReference type="Pfam" id="PF14229"/>
    </source>
</evidence>
<dbReference type="EMBL" id="JBHZOL010000089">
    <property type="protein sequence ID" value="MFE4107685.1"/>
    <property type="molecule type" value="Genomic_DNA"/>
</dbReference>
<dbReference type="Proteomes" id="UP001600165">
    <property type="component" value="Unassembled WGS sequence"/>
</dbReference>
<dbReference type="RefSeq" id="WP_377966642.1">
    <property type="nucleotide sequence ID" value="NZ_JBHZOL010000089.1"/>
</dbReference>
<reference evidence="2 3" key="1">
    <citation type="submission" date="2024-10" db="EMBL/GenBank/DDBJ databases">
        <authorList>
            <person name="Ratan Roy A."/>
            <person name="Morales Sandoval P.H."/>
            <person name="De Los Santos Villalobos S."/>
            <person name="Chakraborty S."/>
            <person name="Mukherjee J."/>
        </authorList>
    </citation>
    <scope>NUCLEOTIDE SEQUENCE [LARGE SCALE GENOMIC DNA]</scope>
    <source>
        <strain evidence="2 3">S1</strain>
    </source>
</reference>
<proteinExistence type="predicted"/>
<name>A0ABW6IJB3_9CYAN</name>
<feature type="domain" description="DUF4332" evidence="1">
    <location>
        <begin position="12"/>
        <end position="133"/>
    </location>
</feature>
<protein>
    <submittedName>
        <fullName evidence="2">DUF4332 domain-containing protein</fullName>
    </submittedName>
</protein>
<evidence type="ECO:0000313" key="3">
    <source>
        <dbReference type="Proteomes" id="UP001600165"/>
    </source>
</evidence>
<keyword evidence="3" id="KW-1185">Reference proteome</keyword>
<organism evidence="2 3">
    <name type="scientific">Almyronema epifaneia S1</name>
    <dbReference type="NCBI Taxonomy" id="2991925"/>
    <lineage>
        <taxon>Bacteria</taxon>
        <taxon>Bacillati</taxon>
        <taxon>Cyanobacteriota</taxon>
        <taxon>Cyanophyceae</taxon>
        <taxon>Nodosilineales</taxon>
        <taxon>Nodosilineaceae</taxon>
        <taxon>Almyronema</taxon>
        <taxon>Almyronema epifaneia</taxon>
    </lineage>
</organism>
<evidence type="ECO:0000313" key="2">
    <source>
        <dbReference type="EMBL" id="MFE4107685.1"/>
    </source>
</evidence>